<proteinExistence type="predicted"/>
<dbReference type="Proteomes" id="UP000026960">
    <property type="component" value="Chromosome 4"/>
</dbReference>
<keyword evidence="2" id="KW-1185">Reference proteome</keyword>
<dbReference type="Gramene" id="OBART04G07300.1">
    <property type="protein sequence ID" value="OBART04G07300.1"/>
    <property type="gene ID" value="OBART04G07300"/>
</dbReference>
<dbReference type="HOGENOM" id="CLU_1941311_0_0_1"/>
<sequence>MPFIFVASPFPIFLASSPCLGWGPRHPLQQLPCCVMGSRAHSLKNQPRLEWEMAGASTQTIINNIRFWDCASVSSKQGLVISFAAWWATLFLNVCLLNEVTESYIKELAARSRKKSSDDIIQVMWQPMLE</sequence>
<name>A0A0D3FU38_9ORYZ</name>
<organism evidence="1">
    <name type="scientific">Oryza barthii</name>
    <dbReference type="NCBI Taxonomy" id="65489"/>
    <lineage>
        <taxon>Eukaryota</taxon>
        <taxon>Viridiplantae</taxon>
        <taxon>Streptophyta</taxon>
        <taxon>Embryophyta</taxon>
        <taxon>Tracheophyta</taxon>
        <taxon>Spermatophyta</taxon>
        <taxon>Magnoliopsida</taxon>
        <taxon>Liliopsida</taxon>
        <taxon>Poales</taxon>
        <taxon>Poaceae</taxon>
        <taxon>BOP clade</taxon>
        <taxon>Oryzoideae</taxon>
        <taxon>Oryzeae</taxon>
        <taxon>Oryzinae</taxon>
        <taxon>Oryza</taxon>
    </lineage>
</organism>
<dbReference type="PaxDb" id="65489-OBART04G07300.1"/>
<accession>A0A0D3FU38</accession>
<evidence type="ECO:0000313" key="2">
    <source>
        <dbReference type="Proteomes" id="UP000026960"/>
    </source>
</evidence>
<protein>
    <submittedName>
        <fullName evidence="1">Uncharacterized protein</fullName>
    </submittedName>
</protein>
<dbReference type="AlphaFoldDB" id="A0A0D3FU38"/>
<dbReference type="EnsemblPlants" id="OBART04G07300.1">
    <property type="protein sequence ID" value="OBART04G07300.1"/>
    <property type="gene ID" value="OBART04G07300"/>
</dbReference>
<evidence type="ECO:0000313" key="1">
    <source>
        <dbReference type="EnsemblPlants" id="OBART04G07300.1"/>
    </source>
</evidence>
<reference evidence="1" key="2">
    <citation type="submission" date="2015-03" db="UniProtKB">
        <authorList>
            <consortium name="EnsemblPlants"/>
        </authorList>
    </citation>
    <scope>IDENTIFICATION</scope>
</reference>
<reference evidence="1" key="1">
    <citation type="journal article" date="2009" name="Rice">
        <title>De Novo Next Generation Sequencing of Plant Genomes.</title>
        <authorList>
            <person name="Rounsley S."/>
            <person name="Marri P.R."/>
            <person name="Yu Y."/>
            <person name="He R."/>
            <person name="Sisneros N."/>
            <person name="Goicoechea J.L."/>
            <person name="Lee S.J."/>
            <person name="Angelova A."/>
            <person name="Kudrna D."/>
            <person name="Luo M."/>
            <person name="Affourtit J."/>
            <person name="Desany B."/>
            <person name="Knight J."/>
            <person name="Niazi F."/>
            <person name="Egholm M."/>
            <person name="Wing R.A."/>
        </authorList>
    </citation>
    <scope>NUCLEOTIDE SEQUENCE [LARGE SCALE GENOMIC DNA]</scope>
    <source>
        <strain evidence="1">cv. IRGC 105608</strain>
    </source>
</reference>